<reference evidence="1 2" key="1">
    <citation type="journal article" date="2019" name="Emerg. Microbes Infect.">
        <title>Comprehensive subspecies identification of 175 nontuberculous mycobacteria species based on 7547 genomic profiles.</title>
        <authorList>
            <person name="Matsumoto Y."/>
            <person name="Kinjo T."/>
            <person name="Motooka D."/>
            <person name="Nabeya D."/>
            <person name="Jung N."/>
            <person name="Uechi K."/>
            <person name="Horii T."/>
            <person name="Iida T."/>
            <person name="Fujita J."/>
            <person name="Nakamura S."/>
        </authorList>
    </citation>
    <scope>NUCLEOTIDE SEQUENCE [LARGE SCALE GENOMIC DNA]</scope>
    <source>
        <strain evidence="1 2">JCM 12688</strain>
    </source>
</reference>
<evidence type="ECO:0000313" key="1">
    <source>
        <dbReference type="EMBL" id="BBZ19596.1"/>
    </source>
</evidence>
<organism evidence="1 2">
    <name type="scientific">Mycolicibacterium gadium</name>
    <name type="common">Mycobacterium gadium</name>
    <dbReference type="NCBI Taxonomy" id="1794"/>
    <lineage>
        <taxon>Bacteria</taxon>
        <taxon>Bacillati</taxon>
        <taxon>Actinomycetota</taxon>
        <taxon>Actinomycetes</taxon>
        <taxon>Mycobacteriales</taxon>
        <taxon>Mycobacteriaceae</taxon>
        <taxon>Mycolicibacterium</taxon>
    </lineage>
</organism>
<proteinExistence type="predicted"/>
<sequence>MRHQGAATQQLDQIADDVAEARLAFEHLGGQTVDMGWAGIDPRIEKRVEALFDVAVVTESQRRDADDTSVSRMETRGLHVDDGPACAIVGRGATPALTHKFEDGTDG</sequence>
<dbReference type="KEGG" id="mgad:MGAD_39310"/>
<dbReference type="Proteomes" id="UP000466187">
    <property type="component" value="Chromosome"/>
</dbReference>
<name>A0A7I7WPI9_MYCGU</name>
<dbReference type="AlphaFoldDB" id="A0A7I7WPI9"/>
<evidence type="ECO:0000313" key="2">
    <source>
        <dbReference type="Proteomes" id="UP000466187"/>
    </source>
</evidence>
<gene>
    <name evidence="1" type="ORF">MGAD_39310</name>
</gene>
<accession>A0A7I7WPI9</accession>
<protein>
    <submittedName>
        <fullName evidence="1">Uncharacterized protein</fullName>
    </submittedName>
</protein>
<dbReference type="EMBL" id="AP022608">
    <property type="protein sequence ID" value="BBZ19596.1"/>
    <property type="molecule type" value="Genomic_DNA"/>
</dbReference>